<sequence length="167" mass="18086">MTHLRAIELSTTLPGVVLKMLLDSIGVEDLTIVKDSKLQTSITLKVDHLVAARSVINLATLQTGATTDIKNPETVTCLRLLQDFTSPNRHNKPNQDTTVWIEAPLSGVHPATLPLTIDVSDSLDNTWNSDCLKLQSLRSLPSLTASRASLVLRLSFCANSGKGMLLS</sequence>
<evidence type="ECO:0000313" key="1">
    <source>
        <dbReference type="EMBL" id="KAF8407708.1"/>
    </source>
</evidence>
<dbReference type="AlphaFoldDB" id="A0A834ZM92"/>
<accession>A0A834ZM92</accession>
<dbReference type="Proteomes" id="UP000655225">
    <property type="component" value="Unassembled WGS sequence"/>
</dbReference>
<evidence type="ECO:0000313" key="2">
    <source>
        <dbReference type="Proteomes" id="UP000655225"/>
    </source>
</evidence>
<comment type="caution">
    <text evidence="1">The sequence shown here is derived from an EMBL/GenBank/DDBJ whole genome shotgun (WGS) entry which is preliminary data.</text>
</comment>
<dbReference type="EMBL" id="JABCRI010000004">
    <property type="protein sequence ID" value="KAF8407708.1"/>
    <property type="molecule type" value="Genomic_DNA"/>
</dbReference>
<organism evidence="1 2">
    <name type="scientific">Tetracentron sinense</name>
    <name type="common">Spur-leaf</name>
    <dbReference type="NCBI Taxonomy" id="13715"/>
    <lineage>
        <taxon>Eukaryota</taxon>
        <taxon>Viridiplantae</taxon>
        <taxon>Streptophyta</taxon>
        <taxon>Embryophyta</taxon>
        <taxon>Tracheophyta</taxon>
        <taxon>Spermatophyta</taxon>
        <taxon>Magnoliopsida</taxon>
        <taxon>Trochodendrales</taxon>
        <taxon>Trochodendraceae</taxon>
        <taxon>Tetracentron</taxon>
    </lineage>
</organism>
<keyword evidence="2" id="KW-1185">Reference proteome</keyword>
<gene>
    <name evidence="1" type="ORF">HHK36_006843</name>
</gene>
<name>A0A834ZM92_TETSI</name>
<proteinExistence type="predicted"/>
<reference evidence="1 2" key="1">
    <citation type="submission" date="2020-04" db="EMBL/GenBank/DDBJ databases">
        <title>Plant Genome Project.</title>
        <authorList>
            <person name="Zhang R.-G."/>
        </authorList>
    </citation>
    <scope>NUCLEOTIDE SEQUENCE [LARGE SCALE GENOMIC DNA]</scope>
    <source>
        <strain evidence="1">YNK0</strain>
        <tissue evidence="1">Leaf</tissue>
    </source>
</reference>
<protein>
    <submittedName>
        <fullName evidence="1">Uncharacterized protein</fullName>
    </submittedName>
</protein>